<protein>
    <submittedName>
        <fullName evidence="2">Phosphoribosyltransferase</fullName>
    </submittedName>
</protein>
<dbReference type="CDD" id="cd06223">
    <property type="entry name" value="PRTases_typeI"/>
    <property type="match status" value="1"/>
</dbReference>
<evidence type="ECO:0000313" key="3">
    <source>
        <dbReference type="Proteomes" id="UP000323560"/>
    </source>
</evidence>
<sequence>MSTLPFWQHFAPDEDLSAPYTDRFRVRFAAHRLDLPLRVLPDGQKAVSSLLVNQASFPVMDALSENLTEIARSLAPDLIVGMPTLGLGLAATIARACGLERYVPLSTSRKFWYDERLSAPLSSITSPDKTKRLYLDPNLLPLLEAAERIVIVDDVVSTGVSLEAGVRVLAAIGVSPCAALCVMTQSKRWQGKFSFPVMSCFSSPLFKRVGGGWVEQDEL</sequence>
<evidence type="ECO:0000259" key="1">
    <source>
        <dbReference type="Pfam" id="PF00156"/>
    </source>
</evidence>
<keyword evidence="2" id="KW-0808">Transferase</keyword>
<dbReference type="GO" id="GO:0016757">
    <property type="term" value="F:glycosyltransferase activity"/>
    <property type="evidence" value="ECO:0007669"/>
    <property type="project" value="UniProtKB-KW"/>
</dbReference>
<dbReference type="RefSeq" id="WP_061509812.1">
    <property type="nucleotide sequence ID" value="NZ_CP043043.1"/>
</dbReference>
<dbReference type="Pfam" id="PF00156">
    <property type="entry name" value="Pribosyltran"/>
    <property type="match status" value="1"/>
</dbReference>
<proteinExistence type="predicted"/>
<reference evidence="2 3" key="1">
    <citation type="submission" date="2019-08" db="EMBL/GenBank/DDBJ databases">
        <title>Gluconobacter frateurii HD924 genome.</title>
        <authorList>
            <person name="Liu Y."/>
            <person name="Zhang P."/>
        </authorList>
    </citation>
    <scope>NUCLEOTIDE SEQUENCE [LARGE SCALE GENOMIC DNA]</scope>
    <source>
        <strain evidence="2 3">HD924</strain>
    </source>
</reference>
<dbReference type="NCBIfam" id="NF004689">
    <property type="entry name" value="PRK06031.1"/>
    <property type="match status" value="1"/>
</dbReference>
<gene>
    <name evidence="2" type="ORF">FXF46_13565</name>
</gene>
<dbReference type="Gene3D" id="3.40.50.2020">
    <property type="match status" value="1"/>
</dbReference>
<feature type="domain" description="Phosphoribosyltransferase" evidence="1">
    <location>
        <begin position="53"/>
        <end position="201"/>
    </location>
</feature>
<dbReference type="PANTHER" id="PTHR43218:SF1">
    <property type="entry name" value="PHOSPHORIBOSYLTRANSFERASE"/>
    <property type="match status" value="1"/>
</dbReference>
<dbReference type="KEGG" id="gti:FXF46_13565"/>
<dbReference type="SUPFAM" id="SSF53271">
    <property type="entry name" value="PRTase-like"/>
    <property type="match status" value="1"/>
</dbReference>
<keyword evidence="2" id="KW-0328">Glycosyltransferase</keyword>
<accession>A0AAP9JJ80</accession>
<organism evidence="2 3">
    <name type="scientific">Gluconobacter thailandicus</name>
    <dbReference type="NCBI Taxonomy" id="257438"/>
    <lineage>
        <taxon>Bacteria</taxon>
        <taxon>Pseudomonadati</taxon>
        <taxon>Pseudomonadota</taxon>
        <taxon>Alphaproteobacteria</taxon>
        <taxon>Acetobacterales</taxon>
        <taxon>Acetobacteraceae</taxon>
        <taxon>Gluconobacter</taxon>
    </lineage>
</organism>
<dbReference type="AlphaFoldDB" id="A0AAP9JJ80"/>
<dbReference type="PANTHER" id="PTHR43218">
    <property type="entry name" value="PHOSPHORIBOSYLTRANSFERASE-RELATED"/>
    <property type="match status" value="1"/>
</dbReference>
<evidence type="ECO:0000313" key="2">
    <source>
        <dbReference type="EMBL" id="QEH97159.1"/>
    </source>
</evidence>
<dbReference type="InterPro" id="IPR000836">
    <property type="entry name" value="PRTase_dom"/>
</dbReference>
<dbReference type="InterPro" id="IPR029057">
    <property type="entry name" value="PRTase-like"/>
</dbReference>
<dbReference type="Proteomes" id="UP000323560">
    <property type="component" value="Chromosome"/>
</dbReference>
<dbReference type="EMBL" id="CP043043">
    <property type="protein sequence ID" value="QEH97159.1"/>
    <property type="molecule type" value="Genomic_DNA"/>
</dbReference>
<name>A0AAP9JJ80_GLUTH</name>